<organism evidence="3">
    <name type="scientific">Arcobacter sp. AZ-2023</name>
    <dbReference type="NCBI Taxonomy" id="3074453"/>
    <lineage>
        <taxon>Bacteria</taxon>
        <taxon>Pseudomonadati</taxon>
        <taxon>Campylobacterota</taxon>
        <taxon>Epsilonproteobacteria</taxon>
        <taxon>Campylobacterales</taxon>
        <taxon>Arcobacteraceae</taxon>
        <taxon>Arcobacter</taxon>
    </lineage>
</organism>
<name>A0AA96DPD8_9BACT</name>
<feature type="transmembrane region" description="Helical" evidence="2">
    <location>
        <begin position="21"/>
        <end position="41"/>
    </location>
</feature>
<sequence>MFSFIKALQNFFSNLKKKKGLWFTTLTVLSIIGISVSMYLLSNMTTSIAKEVYINMSSTYINNLEDKIEDKKNEYKRIILGLQTNDTFKDNLNNKLVIDSILENYNKNLSEMGFGQITLSFYSITNQINQYKNIVNTVISRKTPSFGFEVLGDGPNIVYLFPIIIDSSVVGVVEIKENIISLKNDIERSKQTIFLFLLQEKMMNNLSDDLKNRRYRLIVDGLRVEEQKYDSSLVSNVAEGGQEEIKELKNNGYLVNDVYFKTYKEVIDVNGVTIGYIIMAEKVQGSNGFVNIVDNMTKSVTLVSLGLVISILLFMF</sequence>
<proteinExistence type="predicted"/>
<dbReference type="AlphaFoldDB" id="A0AA96DPD8"/>
<dbReference type="EMBL" id="CP134854">
    <property type="protein sequence ID" value="WNL29048.1"/>
    <property type="molecule type" value="Genomic_DNA"/>
</dbReference>
<keyword evidence="2" id="KW-1133">Transmembrane helix</keyword>
<evidence type="ECO:0000313" key="3">
    <source>
        <dbReference type="EMBL" id="WNL29048.1"/>
    </source>
</evidence>
<accession>A0AA96DPD8</accession>
<keyword evidence="2" id="KW-0812">Transmembrane</keyword>
<keyword evidence="2" id="KW-0472">Membrane</keyword>
<gene>
    <name evidence="3" type="ORF">RMQ68_06650</name>
</gene>
<feature type="coiled-coil region" evidence="1">
    <location>
        <begin position="54"/>
        <end position="81"/>
    </location>
</feature>
<reference evidence="3" key="1">
    <citation type="submission" date="2023-09" db="EMBL/GenBank/DDBJ databases">
        <title>Arcobacter tbilisiensis sp. nov. isolated from chicken meat in Tbilisi, Georgia.</title>
        <authorList>
            <person name="Matthias R."/>
            <person name="Zautner A.E."/>
        </authorList>
    </citation>
    <scope>NUCLEOTIDE SEQUENCE</scope>
    <source>
        <strain evidence="3">LEO 52</strain>
    </source>
</reference>
<keyword evidence="1" id="KW-0175">Coiled coil</keyword>
<evidence type="ECO:0000256" key="1">
    <source>
        <dbReference type="SAM" id="Coils"/>
    </source>
</evidence>
<evidence type="ECO:0000256" key="2">
    <source>
        <dbReference type="SAM" id="Phobius"/>
    </source>
</evidence>
<protein>
    <submittedName>
        <fullName evidence="3">Uncharacterized protein</fullName>
    </submittedName>
</protein>